<dbReference type="Proteomes" id="UP001500804">
    <property type="component" value="Unassembled WGS sequence"/>
</dbReference>
<dbReference type="RefSeq" id="WP_345605759.1">
    <property type="nucleotide sequence ID" value="NZ_BAABJO010000010.1"/>
</dbReference>
<protein>
    <recommendedName>
        <fullName evidence="3">C2H2-type domain-containing protein</fullName>
    </recommendedName>
</protein>
<sequence>MQYSKKQCRECGSEFLPRSGAQKYCDEHKTDPIVREWPPGPDPVPAGFIVPEAVEVSDRPHRENRERRIRLALKLARTALRAGNRRLAWSYTVYADEVARGFTEPHPDRVRRCFGHGFGPVPDGVRLV</sequence>
<evidence type="ECO:0008006" key="3">
    <source>
        <dbReference type="Google" id="ProtNLM"/>
    </source>
</evidence>
<comment type="caution">
    <text evidence="1">The sequence shown here is derived from an EMBL/GenBank/DDBJ whole genome shotgun (WGS) entry which is preliminary data.</text>
</comment>
<accession>A0ABP9NK10</accession>
<evidence type="ECO:0000313" key="1">
    <source>
        <dbReference type="EMBL" id="GAA5121731.1"/>
    </source>
</evidence>
<reference evidence="2" key="1">
    <citation type="journal article" date="2019" name="Int. J. Syst. Evol. Microbiol.">
        <title>The Global Catalogue of Microorganisms (GCM) 10K type strain sequencing project: providing services to taxonomists for standard genome sequencing and annotation.</title>
        <authorList>
            <consortium name="The Broad Institute Genomics Platform"/>
            <consortium name="The Broad Institute Genome Sequencing Center for Infectious Disease"/>
            <person name="Wu L."/>
            <person name="Ma J."/>
        </authorList>
    </citation>
    <scope>NUCLEOTIDE SEQUENCE [LARGE SCALE GENOMIC DNA]</scope>
    <source>
        <strain evidence="2">JCM 18302</strain>
    </source>
</reference>
<evidence type="ECO:0000313" key="2">
    <source>
        <dbReference type="Proteomes" id="UP001500804"/>
    </source>
</evidence>
<organism evidence="1 2">
    <name type="scientific">Pseudonocardia adelaidensis</name>
    <dbReference type="NCBI Taxonomy" id="648754"/>
    <lineage>
        <taxon>Bacteria</taxon>
        <taxon>Bacillati</taxon>
        <taxon>Actinomycetota</taxon>
        <taxon>Actinomycetes</taxon>
        <taxon>Pseudonocardiales</taxon>
        <taxon>Pseudonocardiaceae</taxon>
        <taxon>Pseudonocardia</taxon>
    </lineage>
</organism>
<dbReference type="EMBL" id="BAABJO010000010">
    <property type="protein sequence ID" value="GAA5121731.1"/>
    <property type="molecule type" value="Genomic_DNA"/>
</dbReference>
<name>A0ABP9NK10_9PSEU</name>
<keyword evidence="2" id="KW-1185">Reference proteome</keyword>
<proteinExistence type="predicted"/>
<gene>
    <name evidence="1" type="ORF">GCM10023320_30960</name>
</gene>